<evidence type="ECO:0000313" key="3">
    <source>
        <dbReference type="Proteomes" id="UP000308652"/>
    </source>
</evidence>
<feature type="compositionally biased region" description="Low complexity" evidence="1">
    <location>
        <begin position="326"/>
        <end position="338"/>
    </location>
</feature>
<feature type="compositionally biased region" description="Pro residues" evidence="1">
    <location>
        <begin position="339"/>
        <end position="374"/>
    </location>
</feature>
<evidence type="ECO:0000256" key="1">
    <source>
        <dbReference type="SAM" id="MobiDB-lite"/>
    </source>
</evidence>
<reference evidence="2 3" key="1">
    <citation type="journal article" date="2019" name="Nat. Ecol. Evol.">
        <title>Megaphylogeny resolves global patterns of mushroom evolution.</title>
        <authorList>
            <person name="Varga T."/>
            <person name="Krizsan K."/>
            <person name="Foldi C."/>
            <person name="Dima B."/>
            <person name="Sanchez-Garcia M."/>
            <person name="Sanchez-Ramirez S."/>
            <person name="Szollosi G.J."/>
            <person name="Szarkandi J.G."/>
            <person name="Papp V."/>
            <person name="Albert L."/>
            <person name="Andreopoulos W."/>
            <person name="Angelini C."/>
            <person name="Antonin V."/>
            <person name="Barry K.W."/>
            <person name="Bougher N.L."/>
            <person name="Buchanan P."/>
            <person name="Buyck B."/>
            <person name="Bense V."/>
            <person name="Catcheside P."/>
            <person name="Chovatia M."/>
            <person name="Cooper J."/>
            <person name="Damon W."/>
            <person name="Desjardin D."/>
            <person name="Finy P."/>
            <person name="Geml J."/>
            <person name="Haridas S."/>
            <person name="Hughes K."/>
            <person name="Justo A."/>
            <person name="Karasinski D."/>
            <person name="Kautmanova I."/>
            <person name="Kiss B."/>
            <person name="Kocsube S."/>
            <person name="Kotiranta H."/>
            <person name="LaButti K.M."/>
            <person name="Lechner B.E."/>
            <person name="Liimatainen K."/>
            <person name="Lipzen A."/>
            <person name="Lukacs Z."/>
            <person name="Mihaltcheva S."/>
            <person name="Morgado L.N."/>
            <person name="Niskanen T."/>
            <person name="Noordeloos M.E."/>
            <person name="Ohm R.A."/>
            <person name="Ortiz-Santana B."/>
            <person name="Ovrebo C."/>
            <person name="Racz N."/>
            <person name="Riley R."/>
            <person name="Savchenko A."/>
            <person name="Shiryaev A."/>
            <person name="Soop K."/>
            <person name="Spirin V."/>
            <person name="Szebenyi C."/>
            <person name="Tomsovsky M."/>
            <person name="Tulloss R.E."/>
            <person name="Uehling J."/>
            <person name="Grigoriev I.V."/>
            <person name="Vagvolgyi C."/>
            <person name="Papp T."/>
            <person name="Martin F.M."/>
            <person name="Miettinen O."/>
            <person name="Hibbett D.S."/>
            <person name="Nagy L.G."/>
        </authorList>
    </citation>
    <scope>NUCLEOTIDE SEQUENCE [LARGE SCALE GENOMIC DNA]</scope>
    <source>
        <strain evidence="2 3">CBS 166.37</strain>
    </source>
</reference>
<organism evidence="2 3">
    <name type="scientific">Crucibulum laeve</name>
    <dbReference type="NCBI Taxonomy" id="68775"/>
    <lineage>
        <taxon>Eukaryota</taxon>
        <taxon>Fungi</taxon>
        <taxon>Dikarya</taxon>
        <taxon>Basidiomycota</taxon>
        <taxon>Agaricomycotina</taxon>
        <taxon>Agaricomycetes</taxon>
        <taxon>Agaricomycetidae</taxon>
        <taxon>Agaricales</taxon>
        <taxon>Agaricineae</taxon>
        <taxon>Nidulariaceae</taxon>
        <taxon>Crucibulum</taxon>
    </lineage>
</organism>
<protein>
    <submittedName>
        <fullName evidence="2">Uncharacterized protein</fullName>
    </submittedName>
</protein>
<dbReference type="OrthoDB" id="2538408at2759"/>
<feature type="region of interest" description="Disordered" evidence="1">
    <location>
        <begin position="69"/>
        <end position="89"/>
    </location>
</feature>
<evidence type="ECO:0000313" key="2">
    <source>
        <dbReference type="EMBL" id="TFK42652.1"/>
    </source>
</evidence>
<keyword evidence="3" id="KW-1185">Reference proteome</keyword>
<dbReference type="AlphaFoldDB" id="A0A5C3MBF5"/>
<feature type="compositionally biased region" description="Pro residues" evidence="1">
    <location>
        <begin position="271"/>
        <end position="324"/>
    </location>
</feature>
<feature type="region of interest" description="Disordered" evidence="1">
    <location>
        <begin position="220"/>
        <end position="384"/>
    </location>
</feature>
<proteinExistence type="predicted"/>
<dbReference type="Proteomes" id="UP000308652">
    <property type="component" value="Unassembled WGS sequence"/>
</dbReference>
<sequence>MAAIYAVYTSPSHPPIPNHLPTLIVTPHGQPSNILYSYLHTNYNTENYLLTPSPQGDLCVAKLFPPRPKDNGKASASDPGHSSGSSSRVVRCEASRNLKWSIANTGVISPIYKLSLPSPDSPDLPLFQISKPNPNAAFWSMFYFAYAGHNIPPKRIEFGKIQKNPPGPNGGGTRISITGKSPEEKAVWQTLGEGNEDCVEWVVLCAALNLLDDEIIKAAEKNPPAGTPPGPGGRPGPVSLRDPGPTNSAPPAPRQGPGAMSPPQQQAPLQQRPPPPHTQSAPPPANRPPPPGGYQQPPPRGFPPGQGPPAGYAPPPQGFVPGPGPAGQRLPPGQQMRPGMPPGPMQGPPPAGYGGRPPPPGQMPPPNMQQPPPSQGQMPQGRRF</sequence>
<gene>
    <name evidence="2" type="ORF">BDQ12DRAFT_676575</name>
</gene>
<feature type="compositionally biased region" description="Low complexity" evidence="1">
    <location>
        <begin position="74"/>
        <end position="87"/>
    </location>
</feature>
<accession>A0A5C3MBF5</accession>
<name>A0A5C3MBF5_9AGAR</name>
<feature type="compositionally biased region" description="Low complexity" evidence="1">
    <location>
        <begin position="375"/>
        <end position="384"/>
    </location>
</feature>
<feature type="compositionally biased region" description="Pro residues" evidence="1">
    <location>
        <begin position="225"/>
        <end position="234"/>
    </location>
</feature>
<dbReference type="EMBL" id="ML213592">
    <property type="protein sequence ID" value="TFK42652.1"/>
    <property type="molecule type" value="Genomic_DNA"/>
</dbReference>